<keyword evidence="3" id="KW-1185">Reference proteome</keyword>
<reference evidence="2" key="1">
    <citation type="submission" date="2020-06" db="EMBL/GenBank/DDBJ databases">
        <title>WGS assembly of Ceratodon purpureus strain R40.</title>
        <authorList>
            <person name="Carey S.B."/>
            <person name="Jenkins J."/>
            <person name="Shu S."/>
            <person name="Lovell J.T."/>
            <person name="Sreedasyam A."/>
            <person name="Maumus F."/>
            <person name="Tiley G.P."/>
            <person name="Fernandez-Pozo N."/>
            <person name="Barry K."/>
            <person name="Chen C."/>
            <person name="Wang M."/>
            <person name="Lipzen A."/>
            <person name="Daum C."/>
            <person name="Saski C.A."/>
            <person name="Payton A.C."/>
            <person name="Mcbreen J.C."/>
            <person name="Conrad R.E."/>
            <person name="Kollar L.M."/>
            <person name="Olsson S."/>
            <person name="Huttunen S."/>
            <person name="Landis J.B."/>
            <person name="Wickett N.J."/>
            <person name="Johnson M.G."/>
            <person name="Rensing S.A."/>
            <person name="Grimwood J."/>
            <person name="Schmutz J."/>
            <person name="Mcdaniel S.F."/>
        </authorList>
    </citation>
    <scope>NUCLEOTIDE SEQUENCE</scope>
    <source>
        <strain evidence="2">R40</strain>
    </source>
</reference>
<dbReference type="Proteomes" id="UP000822688">
    <property type="component" value="Chromosome 7"/>
</dbReference>
<proteinExistence type="predicted"/>
<name>A0A8T0H621_CERPU</name>
<evidence type="ECO:0000313" key="2">
    <source>
        <dbReference type="EMBL" id="KAG0567376.1"/>
    </source>
</evidence>
<comment type="caution">
    <text evidence="2">The sequence shown here is derived from an EMBL/GenBank/DDBJ whole genome shotgun (WGS) entry which is preliminary data.</text>
</comment>
<protein>
    <recommendedName>
        <fullName evidence="4">Secreted protein</fullName>
    </recommendedName>
</protein>
<feature type="signal peptide" evidence="1">
    <location>
        <begin position="1"/>
        <end position="24"/>
    </location>
</feature>
<sequence>MAGSGAVQKWCFLTVSDTCLLVQATPSSCVRVQAAQKFCAPSWSFSPSGFLQSFTWINCLDNIKVFGYLRITLSSFPGFGRPSLLLNRLGDLRSFQ</sequence>
<organism evidence="2 3">
    <name type="scientific">Ceratodon purpureus</name>
    <name type="common">Fire moss</name>
    <name type="synonym">Dicranum purpureum</name>
    <dbReference type="NCBI Taxonomy" id="3225"/>
    <lineage>
        <taxon>Eukaryota</taxon>
        <taxon>Viridiplantae</taxon>
        <taxon>Streptophyta</taxon>
        <taxon>Embryophyta</taxon>
        <taxon>Bryophyta</taxon>
        <taxon>Bryophytina</taxon>
        <taxon>Bryopsida</taxon>
        <taxon>Dicranidae</taxon>
        <taxon>Pseudoditrichales</taxon>
        <taxon>Ditrichaceae</taxon>
        <taxon>Ceratodon</taxon>
    </lineage>
</organism>
<dbReference type="EMBL" id="CM026428">
    <property type="protein sequence ID" value="KAG0567376.1"/>
    <property type="molecule type" value="Genomic_DNA"/>
</dbReference>
<evidence type="ECO:0000313" key="3">
    <source>
        <dbReference type="Proteomes" id="UP000822688"/>
    </source>
</evidence>
<keyword evidence="1" id="KW-0732">Signal</keyword>
<feature type="chain" id="PRO_5035775054" description="Secreted protein" evidence="1">
    <location>
        <begin position="25"/>
        <end position="96"/>
    </location>
</feature>
<accession>A0A8T0H621</accession>
<evidence type="ECO:0000256" key="1">
    <source>
        <dbReference type="SAM" id="SignalP"/>
    </source>
</evidence>
<gene>
    <name evidence="2" type="ORF">KC19_7G130600</name>
</gene>
<evidence type="ECO:0008006" key="4">
    <source>
        <dbReference type="Google" id="ProtNLM"/>
    </source>
</evidence>
<dbReference type="AlphaFoldDB" id="A0A8T0H621"/>